<dbReference type="SUPFAM" id="SSF75005">
    <property type="entry name" value="Arabinanase/levansucrase/invertase"/>
    <property type="match status" value="1"/>
</dbReference>
<dbReference type="RefSeq" id="WP_344801819.1">
    <property type="nucleotide sequence ID" value="NZ_BAABAB010000006.1"/>
</dbReference>
<name>A0ABP6ZGD9_9ACTN</name>
<evidence type="ECO:0000313" key="2">
    <source>
        <dbReference type="Proteomes" id="UP001501490"/>
    </source>
</evidence>
<dbReference type="InterPro" id="IPR023296">
    <property type="entry name" value="Glyco_hydro_beta-prop_sf"/>
</dbReference>
<evidence type="ECO:0008006" key="3">
    <source>
        <dbReference type="Google" id="ProtNLM"/>
    </source>
</evidence>
<gene>
    <name evidence="1" type="ORF">GCM10022236_08210</name>
</gene>
<protein>
    <recommendedName>
        <fullName evidence="3">Glycosyl hydrolases family 32 N-terminal domain-containing protein</fullName>
    </recommendedName>
</protein>
<dbReference type="Proteomes" id="UP001501490">
    <property type="component" value="Unassembled WGS sequence"/>
</dbReference>
<dbReference type="EMBL" id="BAABAB010000006">
    <property type="protein sequence ID" value="GAA3608927.1"/>
    <property type="molecule type" value="Genomic_DNA"/>
</dbReference>
<evidence type="ECO:0000313" key="1">
    <source>
        <dbReference type="EMBL" id="GAA3608927.1"/>
    </source>
</evidence>
<keyword evidence="2" id="KW-1185">Reference proteome</keyword>
<reference evidence="2" key="1">
    <citation type="journal article" date="2019" name="Int. J. Syst. Evol. Microbiol.">
        <title>The Global Catalogue of Microorganisms (GCM) 10K type strain sequencing project: providing services to taxonomists for standard genome sequencing and annotation.</title>
        <authorList>
            <consortium name="The Broad Institute Genomics Platform"/>
            <consortium name="The Broad Institute Genome Sequencing Center for Infectious Disease"/>
            <person name="Wu L."/>
            <person name="Ma J."/>
        </authorList>
    </citation>
    <scope>NUCLEOTIDE SEQUENCE [LARGE SCALE GENOMIC DNA]</scope>
    <source>
        <strain evidence="2">JCM 16929</strain>
    </source>
</reference>
<accession>A0ABP6ZGD9</accession>
<proteinExistence type="predicted"/>
<organism evidence="1 2">
    <name type="scientific">Microlunatus ginsengisoli</name>
    <dbReference type="NCBI Taxonomy" id="363863"/>
    <lineage>
        <taxon>Bacteria</taxon>
        <taxon>Bacillati</taxon>
        <taxon>Actinomycetota</taxon>
        <taxon>Actinomycetes</taxon>
        <taxon>Propionibacteriales</taxon>
        <taxon>Propionibacteriaceae</taxon>
        <taxon>Microlunatus</taxon>
    </lineage>
</organism>
<comment type="caution">
    <text evidence="1">The sequence shown here is derived from an EMBL/GenBank/DDBJ whole genome shotgun (WGS) entry which is preliminary data.</text>
</comment>
<sequence>MHIATDLAVPRFEGAEVVVPAPAKGPGNWTGAPSAVLVDGVFWLAYRVRRPIDAGRGVSVVVARSADGVSFDPVAELHRDDFGAASFERAALVTTSDRPDARWRLYLSCATPDSKHWWIEALDADRPDGLAAGQRQVVFPGSATVGVKDPVIVRRGSQWQAWVCRHPLTERGQEDRMTSAYLTSADGLTWTDHGEVLHGAAGEWDARGARVTTAVSLDPLVLLYDGRPDAASNWFETTGVARSVGGALFSSSEPVATSPEGTGALRYASAVALPDGRTRFYFEAARADGSHDLMTSLG</sequence>
<dbReference type="Gene3D" id="2.115.10.20">
    <property type="entry name" value="Glycosyl hydrolase domain, family 43"/>
    <property type="match status" value="1"/>
</dbReference>